<evidence type="ECO:0000313" key="2">
    <source>
        <dbReference type="EMBL" id="RQJ66768.1"/>
    </source>
</evidence>
<reference evidence="5 6" key="2">
    <citation type="submission" date="2017-09" db="EMBL/GenBank/DDBJ databases">
        <title>Phenotypic and genotypic characterization of Colombian isolates of Neisseria meningitidis recovered from invasive disease.</title>
        <authorList>
            <person name="Duarte C."/>
            <person name="Gabastou J.M."/>
            <person name="Moreno J."/>
        </authorList>
    </citation>
    <scope>NUCLEOTIDE SEQUENCE [LARGE SCALE GENOMIC DNA]</scope>
    <source>
        <strain evidence="3 5">INS-Nm1012</strain>
        <strain evidence="2 6">INS-Nm1124</strain>
    </source>
</reference>
<evidence type="ECO:0000313" key="4">
    <source>
        <dbReference type="Proteomes" id="UP000217930"/>
    </source>
</evidence>
<comment type="caution">
    <text evidence="2">The sequence shown here is derived from an EMBL/GenBank/DDBJ whole genome shotgun (WGS) entry which is preliminary data.</text>
</comment>
<dbReference type="EMBL" id="NWZY01000011">
    <property type="protein sequence ID" value="RQK79103.1"/>
    <property type="molecule type" value="Genomic_DNA"/>
</dbReference>
<organism evidence="2 6">
    <name type="scientific">Neisseria meningitidis</name>
    <dbReference type="NCBI Taxonomy" id="487"/>
    <lineage>
        <taxon>Bacteria</taxon>
        <taxon>Pseudomonadati</taxon>
        <taxon>Pseudomonadota</taxon>
        <taxon>Betaproteobacteria</taxon>
        <taxon>Neisseriales</taxon>
        <taxon>Neisseriaceae</taxon>
        <taxon>Neisseria</taxon>
    </lineage>
</organism>
<dbReference type="Proteomes" id="UP000283829">
    <property type="component" value="Unassembled WGS sequence"/>
</dbReference>
<accession>A0A2A3LVK6</accession>
<dbReference type="AlphaFoldDB" id="A0A2A3LVK6"/>
<gene>
    <name evidence="1" type="ORF">CNQ34_01480</name>
    <name evidence="3" type="ORF">COH52_05310</name>
    <name evidence="2" type="ORF">COI09_06110</name>
</gene>
<name>A0A2A3LVK6_NEIME</name>
<dbReference type="EMBL" id="NTLY01000001">
    <property type="protein sequence ID" value="PBJ89206.1"/>
    <property type="molecule type" value="Genomic_DNA"/>
</dbReference>
<evidence type="ECO:0000313" key="6">
    <source>
        <dbReference type="Proteomes" id="UP000283829"/>
    </source>
</evidence>
<sequence length="36" mass="4165">MRAIKTWGFLFLFCRYSGLTKTSTALPRLSSKRTIL</sequence>
<evidence type="ECO:0000313" key="1">
    <source>
        <dbReference type="EMBL" id="PBJ89206.1"/>
    </source>
</evidence>
<evidence type="ECO:0000313" key="3">
    <source>
        <dbReference type="EMBL" id="RQK79103.1"/>
    </source>
</evidence>
<reference evidence="1" key="3">
    <citation type="submission" date="2017-09" db="EMBL/GenBank/DDBJ databases">
        <authorList>
            <person name="Kretz C."/>
            <person name="Retchless A."/>
            <person name="Wang X."/>
        </authorList>
    </citation>
    <scope>NUCLEOTIDE SEQUENCE</scope>
    <source>
        <strain evidence="1">M26503</strain>
    </source>
</reference>
<protein>
    <submittedName>
        <fullName evidence="2">Branched-chain amino acid permease</fullName>
    </submittedName>
</protein>
<evidence type="ECO:0000313" key="5">
    <source>
        <dbReference type="Proteomes" id="UP000283666"/>
    </source>
</evidence>
<proteinExistence type="predicted"/>
<reference evidence="1 4" key="1">
    <citation type="journal article" date="2017" name="Clin. Infect. Dis.">
        <title>Increased Risk for Meningococcal Disease among Men who have Sex with Men in the United States, 2012-2015.</title>
        <authorList>
            <person name="Folaranmi T.A."/>
            <person name="Kretz C.B."/>
            <person name="Kamiya H."/>
            <person name="MacNeil J.R."/>
            <person name="Whaley M.J."/>
            <person name="Blain A."/>
            <person name="Antwi M."/>
            <person name="Dorsinville M."/>
            <person name="Pacilli M."/>
            <person name="Smith S."/>
            <person name="Civen R."/>
            <person name="Ngo V."/>
            <person name="Winter K."/>
            <person name="Harriman K."/>
            <person name="Wang X."/>
            <person name="Bowen V.B."/>
            <person name="Patel M."/>
            <person name="Martin S."/>
            <person name="Misegades L."/>
            <person name="Meyer S.A."/>
        </authorList>
    </citation>
    <scope>NUCLEOTIDE SEQUENCE [LARGE SCALE GENOMIC DNA]</scope>
    <source>
        <strain evidence="1 4">M26503</strain>
    </source>
</reference>
<dbReference type="Proteomes" id="UP000217930">
    <property type="component" value="Unassembled WGS sequence"/>
</dbReference>
<dbReference type="Proteomes" id="UP000283666">
    <property type="component" value="Unassembled WGS sequence"/>
</dbReference>
<dbReference type="EMBL" id="NWXB01000009">
    <property type="protein sequence ID" value="RQJ66768.1"/>
    <property type="molecule type" value="Genomic_DNA"/>
</dbReference>